<dbReference type="EMBL" id="APCN01000904">
    <property type="status" value="NOT_ANNOTATED_CDS"/>
    <property type="molecule type" value="Genomic_DNA"/>
</dbReference>
<protein>
    <submittedName>
        <fullName evidence="2">Uncharacterized protein</fullName>
    </submittedName>
</protein>
<keyword evidence="3" id="KW-1185">Reference proteome</keyword>
<reference evidence="2" key="1">
    <citation type="submission" date="2022-08" db="UniProtKB">
        <authorList>
            <consortium name="EnsemblMetazoa"/>
        </authorList>
    </citation>
    <scope>IDENTIFICATION</scope>
    <source>
        <strain evidence="2">Dongola</strain>
    </source>
</reference>
<accession>A0A182IFB7</accession>
<proteinExistence type="predicted"/>
<feature type="compositionally biased region" description="Basic and acidic residues" evidence="1">
    <location>
        <begin position="21"/>
        <end position="33"/>
    </location>
</feature>
<dbReference type="VEuPathDB" id="VectorBase:AARA014185"/>
<name>A0A182IFB7_ANOAR</name>
<organism evidence="2 3">
    <name type="scientific">Anopheles arabiensis</name>
    <name type="common">Mosquito</name>
    <dbReference type="NCBI Taxonomy" id="7173"/>
    <lineage>
        <taxon>Eukaryota</taxon>
        <taxon>Metazoa</taxon>
        <taxon>Ecdysozoa</taxon>
        <taxon>Arthropoda</taxon>
        <taxon>Hexapoda</taxon>
        <taxon>Insecta</taxon>
        <taxon>Pterygota</taxon>
        <taxon>Neoptera</taxon>
        <taxon>Endopterygota</taxon>
        <taxon>Diptera</taxon>
        <taxon>Nematocera</taxon>
        <taxon>Culicoidea</taxon>
        <taxon>Culicidae</taxon>
        <taxon>Anophelinae</taxon>
        <taxon>Anopheles</taxon>
    </lineage>
</organism>
<evidence type="ECO:0000313" key="3">
    <source>
        <dbReference type="Proteomes" id="UP000075840"/>
    </source>
</evidence>
<feature type="region of interest" description="Disordered" evidence="1">
    <location>
        <begin position="19"/>
        <end position="56"/>
    </location>
</feature>
<dbReference type="Proteomes" id="UP000075840">
    <property type="component" value="Unassembled WGS sequence"/>
</dbReference>
<dbReference type="EnsemblMetazoa" id="AARA014185-RA">
    <property type="protein sequence ID" value="AARA014185-PA"/>
    <property type="gene ID" value="AARA014185"/>
</dbReference>
<sequence length="56" mass="6223">MFYLLRRLSLCTQTHCQAKGQRTERASGVENARRSTHYPGSRAVSGRLEGSVLKSA</sequence>
<dbReference type="AlphaFoldDB" id="A0A182IFB7"/>
<evidence type="ECO:0000313" key="2">
    <source>
        <dbReference type="EnsemblMetazoa" id="AARA014185-PA"/>
    </source>
</evidence>
<evidence type="ECO:0000256" key="1">
    <source>
        <dbReference type="SAM" id="MobiDB-lite"/>
    </source>
</evidence>